<feature type="non-terminal residue" evidence="1">
    <location>
        <position position="1"/>
    </location>
</feature>
<evidence type="ECO:0000313" key="2">
    <source>
        <dbReference type="Proteomes" id="UP000652761"/>
    </source>
</evidence>
<protein>
    <submittedName>
        <fullName evidence="1">Uncharacterized protein</fullName>
    </submittedName>
</protein>
<comment type="caution">
    <text evidence="1">The sequence shown here is derived from an EMBL/GenBank/DDBJ whole genome shotgun (WGS) entry which is preliminary data.</text>
</comment>
<evidence type="ECO:0000313" key="1">
    <source>
        <dbReference type="EMBL" id="MQM07070.1"/>
    </source>
</evidence>
<gene>
    <name evidence="1" type="ORF">Taro_039906</name>
</gene>
<organism evidence="1 2">
    <name type="scientific">Colocasia esculenta</name>
    <name type="common">Wild taro</name>
    <name type="synonym">Arum esculentum</name>
    <dbReference type="NCBI Taxonomy" id="4460"/>
    <lineage>
        <taxon>Eukaryota</taxon>
        <taxon>Viridiplantae</taxon>
        <taxon>Streptophyta</taxon>
        <taxon>Embryophyta</taxon>
        <taxon>Tracheophyta</taxon>
        <taxon>Spermatophyta</taxon>
        <taxon>Magnoliopsida</taxon>
        <taxon>Liliopsida</taxon>
        <taxon>Araceae</taxon>
        <taxon>Aroideae</taxon>
        <taxon>Colocasieae</taxon>
        <taxon>Colocasia</taxon>
    </lineage>
</organism>
<name>A0A843WX09_COLES</name>
<dbReference type="Proteomes" id="UP000652761">
    <property type="component" value="Unassembled WGS sequence"/>
</dbReference>
<keyword evidence="2" id="KW-1185">Reference proteome</keyword>
<dbReference type="EMBL" id="NMUH01003781">
    <property type="protein sequence ID" value="MQM07070.1"/>
    <property type="molecule type" value="Genomic_DNA"/>
</dbReference>
<accession>A0A843WX09</accession>
<dbReference type="AlphaFoldDB" id="A0A843WX09"/>
<sequence>MMISCTNDLCVKFAGVYRLCHGSVDTPIDGVDTRRMQGVTETCALYEQTEMRRVQSPRFKLNRDRSVVRESDSSQKL</sequence>
<proteinExistence type="predicted"/>
<reference evidence="1" key="1">
    <citation type="submission" date="2017-07" db="EMBL/GenBank/DDBJ databases">
        <title>Taro Niue Genome Assembly and Annotation.</title>
        <authorList>
            <person name="Atibalentja N."/>
            <person name="Keating K."/>
            <person name="Fields C.J."/>
        </authorList>
    </citation>
    <scope>NUCLEOTIDE SEQUENCE</scope>
    <source>
        <strain evidence="1">Niue_2</strain>
        <tissue evidence="1">Leaf</tissue>
    </source>
</reference>